<dbReference type="AlphaFoldDB" id="A0AAI8VM11"/>
<evidence type="ECO:0000313" key="1">
    <source>
        <dbReference type="EMBL" id="CAJ2507363.1"/>
    </source>
</evidence>
<organism evidence="1 2">
    <name type="scientific">Anthostomella pinea</name>
    <dbReference type="NCBI Taxonomy" id="933095"/>
    <lineage>
        <taxon>Eukaryota</taxon>
        <taxon>Fungi</taxon>
        <taxon>Dikarya</taxon>
        <taxon>Ascomycota</taxon>
        <taxon>Pezizomycotina</taxon>
        <taxon>Sordariomycetes</taxon>
        <taxon>Xylariomycetidae</taxon>
        <taxon>Xylariales</taxon>
        <taxon>Xylariaceae</taxon>
        <taxon>Anthostomella</taxon>
    </lineage>
</organism>
<name>A0AAI8VM11_9PEZI</name>
<comment type="caution">
    <text evidence="1">The sequence shown here is derived from an EMBL/GenBank/DDBJ whole genome shotgun (WGS) entry which is preliminary data.</text>
</comment>
<protein>
    <submittedName>
        <fullName evidence="1">Uu.00g085490.m01.CDS01</fullName>
    </submittedName>
</protein>
<sequence length="101" mass="12013">MQALEHLPTFVPRDQKSEFQSLWENPWHLIKPTSCNEDCTQCKRQFQTLEQQATYMIWRYSGVNTEQQAEANTRRLTSEAKKDQDYVRQRLLAHGDTLVNR</sequence>
<dbReference type="Proteomes" id="UP001295740">
    <property type="component" value="Unassembled WGS sequence"/>
</dbReference>
<accession>A0AAI8VM11</accession>
<evidence type="ECO:0000313" key="2">
    <source>
        <dbReference type="Proteomes" id="UP001295740"/>
    </source>
</evidence>
<gene>
    <name evidence="1" type="ORF">KHLLAP_LOCUS7831</name>
</gene>
<keyword evidence="2" id="KW-1185">Reference proteome</keyword>
<dbReference type="EMBL" id="CAUWAG010000010">
    <property type="protein sequence ID" value="CAJ2507363.1"/>
    <property type="molecule type" value="Genomic_DNA"/>
</dbReference>
<proteinExistence type="predicted"/>
<reference evidence="1" key="1">
    <citation type="submission" date="2023-10" db="EMBL/GenBank/DDBJ databases">
        <authorList>
            <person name="Hackl T."/>
        </authorList>
    </citation>
    <scope>NUCLEOTIDE SEQUENCE</scope>
</reference>